<name>A0AAV7NXG4_PLEWA</name>
<organism evidence="1 2">
    <name type="scientific">Pleurodeles waltl</name>
    <name type="common">Iberian ribbed newt</name>
    <dbReference type="NCBI Taxonomy" id="8319"/>
    <lineage>
        <taxon>Eukaryota</taxon>
        <taxon>Metazoa</taxon>
        <taxon>Chordata</taxon>
        <taxon>Craniata</taxon>
        <taxon>Vertebrata</taxon>
        <taxon>Euteleostomi</taxon>
        <taxon>Amphibia</taxon>
        <taxon>Batrachia</taxon>
        <taxon>Caudata</taxon>
        <taxon>Salamandroidea</taxon>
        <taxon>Salamandridae</taxon>
        <taxon>Pleurodelinae</taxon>
        <taxon>Pleurodeles</taxon>
    </lineage>
</organism>
<protein>
    <submittedName>
        <fullName evidence="1">Uncharacterized protein</fullName>
    </submittedName>
</protein>
<dbReference type="EMBL" id="JANPWB010000012">
    <property type="protein sequence ID" value="KAJ1119567.1"/>
    <property type="molecule type" value="Genomic_DNA"/>
</dbReference>
<evidence type="ECO:0000313" key="1">
    <source>
        <dbReference type="EMBL" id="KAJ1119567.1"/>
    </source>
</evidence>
<accession>A0AAV7NXG4</accession>
<dbReference type="Proteomes" id="UP001066276">
    <property type="component" value="Chromosome 8"/>
</dbReference>
<dbReference type="AlphaFoldDB" id="A0AAV7NXG4"/>
<keyword evidence="2" id="KW-1185">Reference proteome</keyword>
<proteinExistence type="predicted"/>
<comment type="caution">
    <text evidence="1">The sequence shown here is derived from an EMBL/GenBank/DDBJ whole genome shotgun (WGS) entry which is preliminary data.</text>
</comment>
<reference evidence="1" key="1">
    <citation type="journal article" date="2022" name="bioRxiv">
        <title>Sequencing and chromosome-scale assembly of the giantPleurodeles waltlgenome.</title>
        <authorList>
            <person name="Brown T."/>
            <person name="Elewa A."/>
            <person name="Iarovenko S."/>
            <person name="Subramanian E."/>
            <person name="Araus A.J."/>
            <person name="Petzold A."/>
            <person name="Susuki M."/>
            <person name="Suzuki K.-i.T."/>
            <person name="Hayashi T."/>
            <person name="Toyoda A."/>
            <person name="Oliveira C."/>
            <person name="Osipova E."/>
            <person name="Leigh N.D."/>
            <person name="Simon A."/>
            <person name="Yun M.H."/>
        </authorList>
    </citation>
    <scope>NUCLEOTIDE SEQUENCE</scope>
    <source>
        <strain evidence="1">20211129_DDA</strain>
        <tissue evidence="1">Liver</tissue>
    </source>
</reference>
<sequence>MRGSWESDVMLECGERTVKTAVGGGSQHAEMVCYVWNLVCGLRGYCGGMRGSWESDAMLECGERTVKTAVGGGSQHAVEVAPYPRDINTQFITYIVWTILR</sequence>
<evidence type="ECO:0000313" key="2">
    <source>
        <dbReference type="Proteomes" id="UP001066276"/>
    </source>
</evidence>
<gene>
    <name evidence="1" type="ORF">NDU88_007752</name>
</gene>